<feature type="domain" description="MmeI-like N-terminal" evidence="5">
    <location>
        <begin position="13"/>
        <end position="224"/>
    </location>
</feature>
<evidence type="ECO:0000313" key="9">
    <source>
        <dbReference type="EMBL" id="MDT0633108.1"/>
    </source>
</evidence>
<dbReference type="Pfam" id="PF20466">
    <property type="entry name" value="MmeI_TRD"/>
    <property type="match status" value="1"/>
</dbReference>
<keyword evidence="2 9" id="KW-0489">Methyltransferase</keyword>
<dbReference type="InterPro" id="IPR046820">
    <property type="entry name" value="MmeI_TRD"/>
</dbReference>
<feature type="domain" description="MmeI-like target recognition" evidence="7">
    <location>
        <begin position="838"/>
        <end position="914"/>
    </location>
</feature>
<evidence type="ECO:0000259" key="8">
    <source>
        <dbReference type="Pfam" id="PF20473"/>
    </source>
</evidence>
<dbReference type="Pfam" id="PF20464">
    <property type="entry name" value="MmeI_N"/>
    <property type="match status" value="1"/>
</dbReference>
<evidence type="ECO:0000259" key="5">
    <source>
        <dbReference type="Pfam" id="PF20464"/>
    </source>
</evidence>
<dbReference type="SUPFAM" id="SSF53335">
    <property type="entry name" value="S-adenosyl-L-methionine-dependent methyltransferases"/>
    <property type="match status" value="1"/>
</dbReference>
<sequence>MTDDRAPRLDLDTFIEDAAASGGAERANAQTFLRDLADALDVDRPALTTGDDRADGYVFERPLSFQDGTQSKGFIDLYKRGAFVLETKQGADEKRTAGGRKLRQGHGKRGTRAWEATMDAARNQAEGYARNLEAAEPPPPFVVVCDVGFCLDLYADFSGTGRLYRPFPDAATHRVRLAELRDADVRARLRAVFEDPLALDPARRQARVTVDLAGRLAELAASLAGAVDADGAPMDAEAVAGFLTRALFSMFAEDAGLVPGRAFSALLDAYADDLDHLPHALGAFFGTMDRGGYVSDARETVRRFNGGLFAEHRAPRLDRDQYDRLRDAARADWSDVEPSIFGTLLERALDPTERHRLGAHFTPRAYVERLVGPAVLEPLRAEWDGARATANRLVNEAEEATTKAVATRKRNEARATLAGFLSRLASVRVLDPACGSGNFLYVTLAGLKALEDEARAAAGRLVGEAVGEGFGVTPRQMRGIEVNARAAAIADLVLWIGYLQWHRARYGASQPLPEPVLEGYGQVEHRDAVLDDDGHPAPWPEADFVVGNPPFVGNKRMRDALGDDYTEGLRAAYPDVPESADLVMYWWHRAAEAVRRGEAERFGLITTNSLPQTFNRRVVEAHLSSFQVRPGTNPTPPLALAFAVPDHPWVDAADGAAVRVSMTVGASADAFDAGAGRLAVVTDERGGAGAADVDLTEYVGRVNVDLTVGADVSGAEPLSANEGISNRGVTPVGTGFRLSPDEAEVMGRGRGGDIDRHLRPYLNGSDVVRSPRGLYILDFLGLNEDEVRDRFPQAYEKLVRDVKPGRMEVRRASYREKWWVLGEPRASFRPALDGLRRFIVTPYVSKHRIFVFLDGEVLPDEALVCVALEDAFYLGILSSQVHVEWALAAGGRLGIGNDPRYNNSATFEPFPFPTPPADQEQEIRDLGEAIDAHRKRQQTEKSVGLTDLYNAVEALRAGRALSAREERASRDGLAHTLLDLHRRLDRAVLDAYGWGDLDAEAPTFRAAVLDRLVALNAERRAEEEAGRVRYLRPAFQAPDAAPQGGLDLAAAPPEAADAAPAARPWPAALAARTVAVRQAVAGGARTADAVAGRFDGARRADVAEVLDALAELGLVRSAGGAFSA</sequence>
<dbReference type="Proteomes" id="UP001267426">
    <property type="component" value="Unassembled WGS sequence"/>
</dbReference>
<dbReference type="RefSeq" id="WP_311665676.1">
    <property type="nucleotide sequence ID" value="NZ_JAVRHT010000052.1"/>
</dbReference>
<dbReference type="InterPro" id="IPR050953">
    <property type="entry name" value="N4_N6_ade-DNA_methylase"/>
</dbReference>
<dbReference type="InterPro" id="IPR046817">
    <property type="entry name" value="MmeI_N"/>
</dbReference>
<accession>A0ABU3BUY3</accession>
<name>A0ABU3BUY3_9BACT</name>
<dbReference type="PRINTS" id="PR00507">
    <property type="entry name" value="N12N6MTFRASE"/>
</dbReference>
<keyword evidence="3" id="KW-0808">Transferase</keyword>
<dbReference type="GO" id="GO:0008168">
    <property type="term" value="F:methyltransferase activity"/>
    <property type="evidence" value="ECO:0007669"/>
    <property type="project" value="UniProtKB-KW"/>
</dbReference>
<dbReference type="InterPro" id="IPR046819">
    <property type="entry name" value="MmeI_hel"/>
</dbReference>
<dbReference type="PANTHER" id="PTHR33841">
    <property type="entry name" value="DNA METHYLTRANSFERASE YEEA-RELATED"/>
    <property type="match status" value="1"/>
</dbReference>
<dbReference type="Pfam" id="PF20473">
    <property type="entry name" value="MmeI_Mtase"/>
    <property type="match status" value="1"/>
</dbReference>
<reference evidence="9 10" key="1">
    <citation type="submission" date="2023-09" db="EMBL/GenBank/DDBJ databases">
        <authorList>
            <person name="Rey-Velasco X."/>
        </authorList>
    </citation>
    <scope>NUCLEOTIDE SEQUENCE [LARGE SCALE GENOMIC DNA]</scope>
    <source>
        <strain evidence="9 10">F394</strain>
    </source>
</reference>
<dbReference type="PROSITE" id="PS00092">
    <property type="entry name" value="N6_MTASE"/>
    <property type="match status" value="1"/>
</dbReference>
<evidence type="ECO:0000256" key="1">
    <source>
        <dbReference type="ARBA" id="ARBA00011900"/>
    </source>
</evidence>
<evidence type="ECO:0000313" key="10">
    <source>
        <dbReference type="Proteomes" id="UP001267426"/>
    </source>
</evidence>
<evidence type="ECO:0000256" key="4">
    <source>
        <dbReference type="ARBA" id="ARBA00047942"/>
    </source>
</evidence>
<evidence type="ECO:0000256" key="2">
    <source>
        <dbReference type="ARBA" id="ARBA00022603"/>
    </source>
</evidence>
<evidence type="ECO:0000256" key="3">
    <source>
        <dbReference type="ARBA" id="ARBA00022679"/>
    </source>
</evidence>
<dbReference type="Pfam" id="PF20465">
    <property type="entry name" value="MmeI_hel"/>
    <property type="match status" value="1"/>
</dbReference>
<dbReference type="PANTHER" id="PTHR33841:SF1">
    <property type="entry name" value="DNA METHYLTRANSFERASE A"/>
    <property type="match status" value="1"/>
</dbReference>
<comment type="caution">
    <text evidence="9">The sequence shown here is derived from an EMBL/GenBank/DDBJ whole genome shotgun (WGS) entry which is preliminary data.</text>
</comment>
<feature type="domain" description="MmeI-like helicase spacer" evidence="6">
    <location>
        <begin position="238"/>
        <end position="309"/>
    </location>
</feature>
<gene>
    <name evidence="9" type="ORF">RM540_15235</name>
</gene>
<protein>
    <recommendedName>
        <fullName evidence="1">site-specific DNA-methyltransferase (adenine-specific)</fullName>
        <ecNumber evidence="1">2.1.1.72</ecNumber>
    </recommendedName>
</protein>
<keyword evidence="10" id="KW-1185">Reference proteome</keyword>
<dbReference type="GO" id="GO:0032259">
    <property type="term" value="P:methylation"/>
    <property type="evidence" value="ECO:0007669"/>
    <property type="project" value="UniProtKB-KW"/>
</dbReference>
<evidence type="ECO:0000259" key="6">
    <source>
        <dbReference type="Pfam" id="PF20465"/>
    </source>
</evidence>
<proteinExistence type="predicted"/>
<comment type="catalytic activity">
    <reaction evidence="4">
        <text>a 2'-deoxyadenosine in DNA + S-adenosyl-L-methionine = an N(6)-methyl-2'-deoxyadenosine in DNA + S-adenosyl-L-homocysteine + H(+)</text>
        <dbReference type="Rhea" id="RHEA:15197"/>
        <dbReference type="Rhea" id="RHEA-COMP:12418"/>
        <dbReference type="Rhea" id="RHEA-COMP:12419"/>
        <dbReference type="ChEBI" id="CHEBI:15378"/>
        <dbReference type="ChEBI" id="CHEBI:57856"/>
        <dbReference type="ChEBI" id="CHEBI:59789"/>
        <dbReference type="ChEBI" id="CHEBI:90615"/>
        <dbReference type="ChEBI" id="CHEBI:90616"/>
        <dbReference type="EC" id="2.1.1.72"/>
    </reaction>
</comment>
<dbReference type="EC" id="2.1.1.72" evidence="1"/>
<evidence type="ECO:0000259" key="7">
    <source>
        <dbReference type="Pfam" id="PF20466"/>
    </source>
</evidence>
<dbReference type="InterPro" id="IPR046816">
    <property type="entry name" value="MmeI_Mtase"/>
</dbReference>
<dbReference type="InterPro" id="IPR002052">
    <property type="entry name" value="DNA_methylase_N6_adenine_CS"/>
</dbReference>
<dbReference type="InterPro" id="IPR029063">
    <property type="entry name" value="SAM-dependent_MTases_sf"/>
</dbReference>
<dbReference type="EMBL" id="JAVRHT010000052">
    <property type="protein sequence ID" value="MDT0633108.1"/>
    <property type="molecule type" value="Genomic_DNA"/>
</dbReference>
<feature type="domain" description="MmeI-like DNA-methyltransferase" evidence="8">
    <location>
        <begin position="411"/>
        <end position="615"/>
    </location>
</feature>
<organism evidence="9 10">
    <name type="scientific">Rubrivirga litoralis</name>
    <dbReference type="NCBI Taxonomy" id="3075598"/>
    <lineage>
        <taxon>Bacteria</taxon>
        <taxon>Pseudomonadati</taxon>
        <taxon>Rhodothermota</taxon>
        <taxon>Rhodothermia</taxon>
        <taxon>Rhodothermales</taxon>
        <taxon>Rubricoccaceae</taxon>
        <taxon>Rubrivirga</taxon>
    </lineage>
</organism>
<dbReference type="Gene3D" id="3.40.50.150">
    <property type="entry name" value="Vaccinia Virus protein VP39"/>
    <property type="match status" value="1"/>
</dbReference>